<reference evidence="12" key="1">
    <citation type="submission" date="2016-10" db="EMBL/GenBank/DDBJ databases">
        <authorList>
            <person name="Varghese N."/>
            <person name="Submissions S."/>
        </authorList>
    </citation>
    <scope>NUCLEOTIDE SEQUENCE [LARGE SCALE GENOMIC DNA]</scope>
    <source>
        <strain evidence="12">CGMCC 4.5579</strain>
    </source>
</reference>
<dbReference type="STRING" id="587909.SAMN05421810_103316"/>
<feature type="transmembrane region" description="Helical" evidence="9">
    <location>
        <begin position="66"/>
        <end position="85"/>
    </location>
</feature>
<feature type="transmembrane region" description="Helical" evidence="9">
    <location>
        <begin position="143"/>
        <end position="161"/>
    </location>
</feature>
<accession>A0A1I5SYV2</accession>
<dbReference type="PANTHER" id="PTHR24421:SF10">
    <property type="entry name" value="NITRATE_NITRITE SENSOR PROTEIN NARQ"/>
    <property type="match status" value="1"/>
</dbReference>
<name>A0A1I5SYV2_9PSEU</name>
<dbReference type="Gene3D" id="1.20.144.10">
    <property type="entry name" value="Phosphatidic acid phosphatase type 2/haloperoxidase"/>
    <property type="match status" value="1"/>
</dbReference>
<dbReference type="RefSeq" id="WP_092529963.1">
    <property type="nucleotide sequence ID" value="NZ_FOWW01000003.1"/>
</dbReference>
<evidence type="ECO:0000256" key="7">
    <source>
        <dbReference type="ARBA" id="ARBA00022840"/>
    </source>
</evidence>
<evidence type="ECO:0000256" key="6">
    <source>
        <dbReference type="ARBA" id="ARBA00022777"/>
    </source>
</evidence>
<evidence type="ECO:0000313" key="12">
    <source>
        <dbReference type="Proteomes" id="UP000198727"/>
    </source>
</evidence>
<dbReference type="SUPFAM" id="SSF48317">
    <property type="entry name" value="Acid phosphatase/Vanadium-dependent haloperoxidase"/>
    <property type="match status" value="1"/>
</dbReference>
<keyword evidence="5" id="KW-0547">Nucleotide-binding</keyword>
<comment type="catalytic activity">
    <reaction evidence="1">
        <text>ATP + protein L-histidine = ADP + protein N-phospho-L-histidine.</text>
        <dbReference type="EC" id="2.7.13.3"/>
    </reaction>
</comment>
<dbReference type="InterPro" id="IPR050482">
    <property type="entry name" value="Sensor_HK_TwoCompSys"/>
</dbReference>
<feature type="transmembrane region" description="Helical" evidence="9">
    <location>
        <begin position="302"/>
        <end position="319"/>
    </location>
</feature>
<evidence type="ECO:0000313" key="11">
    <source>
        <dbReference type="EMBL" id="SFP75617.1"/>
    </source>
</evidence>
<dbReference type="InterPro" id="IPR036938">
    <property type="entry name" value="PAP2/HPO_sf"/>
</dbReference>
<dbReference type="Gene3D" id="1.20.5.1930">
    <property type="match status" value="1"/>
</dbReference>
<dbReference type="GO" id="GO:0016020">
    <property type="term" value="C:membrane"/>
    <property type="evidence" value="ECO:0007669"/>
    <property type="project" value="InterPro"/>
</dbReference>
<dbReference type="InterPro" id="IPR003594">
    <property type="entry name" value="HATPase_dom"/>
</dbReference>
<dbReference type="PANTHER" id="PTHR24421">
    <property type="entry name" value="NITRATE/NITRITE SENSOR PROTEIN NARX-RELATED"/>
    <property type="match status" value="1"/>
</dbReference>
<dbReference type="SUPFAM" id="SSF55874">
    <property type="entry name" value="ATPase domain of HSP90 chaperone/DNA topoisomerase II/histidine kinase"/>
    <property type="match status" value="1"/>
</dbReference>
<organism evidence="11 12">
    <name type="scientific">Amycolatopsis arida</name>
    <dbReference type="NCBI Taxonomy" id="587909"/>
    <lineage>
        <taxon>Bacteria</taxon>
        <taxon>Bacillati</taxon>
        <taxon>Actinomycetota</taxon>
        <taxon>Actinomycetes</taxon>
        <taxon>Pseudonocardiales</taxon>
        <taxon>Pseudonocardiaceae</taxon>
        <taxon>Amycolatopsis</taxon>
    </lineage>
</organism>
<dbReference type="InterPro" id="IPR036890">
    <property type="entry name" value="HATPase_C_sf"/>
</dbReference>
<dbReference type="InterPro" id="IPR011712">
    <property type="entry name" value="Sig_transdc_His_kin_sub3_dim/P"/>
</dbReference>
<dbReference type="CDD" id="cd16917">
    <property type="entry name" value="HATPase_UhpB-NarQ-NarX-like"/>
    <property type="match status" value="1"/>
</dbReference>
<keyword evidence="3" id="KW-0597">Phosphoprotein</keyword>
<feature type="transmembrane region" description="Helical" evidence="9">
    <location>
        <begin position="167"/>
        <end position="189"/>
    </location>
</feature>
<dbReference type="OrthoDB" id="227596at2"/>
<dbReference type="GO" id="GO:0005524">
    <property type="term" value="F:ATP binding"/>
    <property type="evidence" value="ECO:0007669"/>
    <property type="project" value="UniProtKB-KW"/>
</dbReference>
<feature type="domain" description="Phosphatidic acid phosphatase type 2/haloperoxidase" evidence="10">
    <location>
        <begin position="69"/>
        <end position="182"/>
    </location>
</feature>
<keyword evidence="9" id="KW-0472">Membrane</keyword>
<evidence type="ECO:0000256" key="4">
    <source>
        <dbReference type="ARBA" id="ARBA00022679"/>
    </source>
</evidence>
<keyword evidence="9" id="KW-1133">Transmembrane helix</keyword>
<dbReference type="Proteomes" id="UP000198727">
    <property type="component" value="Unassembled WGS sequence"/>
</dbReference>
<evidence type="ECO:0000256" key="5">
    <source>
        <dbReference type="ARBA" id="ARBA00022741"/>
    </source>
</evidence>
<dbReference type="Pfam" id="PF07730">
    <property type="entry name" value="HisKA_3"/>
    <property type="match status" value="1"/>
</dbReference>
<sequence>MQEYAWSPDVPDVPDLSAEWYLDLAGLGAASPEPLRAFVAFATEAVLGVFAVLFVVLWWRARSGGVAVMARAVLAPVVTVLAYAVSETVKGLWEQDRPCRVLGDVATAVACPELGDWSFPSNHATIAGAAAVAVLWSSRALGGFAAGVAVLAAASRVVAGVHYPHDVLAGLLLGAVVAASLPVAARILAPAVSRLRGTTAGGALLGHGPWEHDGPTVVPPRAGSERPMPTARAMALWAGTALPVVLAALTTRPGRLAPWEAAGYLVVLAVAVLVVRRRPAGALVLITAAWQVGFLSRAESDSALGLLTLAQGLVALGFLAGRHAAAPQRGVVVLVVAMAGAVVGALVATGGADTVLATLAGTALFAVVPWSVGRYRRRFAELVRAGWDRAEWLEREAEQARMRERTRLAAEMHDLVGHELARAALRVGALEVAPTLPAEHRDAARAARSGVTAAAERLADVVRLLRAELDEPVETVAEVVERARRSGLRAELAGDVDEAPADPVIARTVHRVVTEAITNAVKHAPGAAVTVRLARSAGGLDLVVRNGPAAEPPRDVVGGGNGLVGLAERVTLVGGRFAAEPRADGGFEVTAHLPARAVTAAAPALVTRERRRRVERQVRHSARRTVLLTLGVSAGIVVSALGYRVFDAATSVLAPADYARLRLGQPESEVAAVLPVHTRVDAPGGVPPAPPRSSCRYYSTHPNPFDGRRDDLYRLCFRDGRLVDKALLVRDP</sequence>
<keyword evidence="7" id="KW-0067">ATP-binding</keyword>
<evidence type="ECO:0000256" key="1">
    <source>
        <dbReference type="ARBA" id="ARBA00000085"/>
    </source>
</evidence>
<feature type="transmembrane region" description="Helical" evidence="9">
    <location>
        <begin position="37"/>
        <end position="59"/>
    </location>
</feature>
<feature type="transmembrane region" description="Helical" evidence="9">
    <location>
        <begin position="331"/>
        <end position="348"/>
    </location>
</feature>
<evidence type="ECO:0000256" key="8">
    <source>
        <dbReference type="ARBA" id="ARBA00023012"/>
    </source>
</evidence>
<dbReference type="GO" id="GO:0000155">
    <property type="term" value="F:phosphorelay sensor kinase activity"/>
    <property type="evidence" value="ECO:0007669"/>
    <property type="project" value="InterPro"/>
</dbReference>
<dbReference type="EC" id="2.7.13.3" evidence="2"/>
<keyword evidence="9" id="KW-0812">Transmembrane</keyword>
<keyword evidence="12" id="KW-1185">Reference proteome</keyword>
<evidence type="ECO:0000256" key="3">
    <source>
        <dbReference type="ARBA" id="ARBA00022553"/>
    </source>
</evidence>
<proteinExistence type="predicted"/>
<gene>
    <name evidence="11" type="ORF">SAMN05421810_103316</name>
</gene>
<dbReference type="Gene3D" id="3.30.565.10">
    <property type="entry name" value="Histidine kinase-like ATPase, C-terminal domain"/>
    <property type="match status" value="1"/>
</dbReference>
<dbReference type="InterPro" id="IPR000326">
    <property type="entry name" value="PAP2/HPO"/>
</dbReference>
<protein>
    <recommendedName>
        <fullName evidence="2">histidine kinase</fullName>
        <ecNumber evidence="2">2.7.13.3</ecNumber>
    </recommendedName>
</protein>
<dbReference type="SMART" id="SM00014">
    <property type="entry name" value="acidPPc"/>
    <property type="match status" value="1"/>
</dbReference>
<dbReference type="Pfam" id="PF02518">
    <property type="entry name" value="HATPase_c"/>
    <property type="match status" value="1"/>
</dbReference>
<feature type="transmembrane region" description="Helical" evidence="9">
    <location>
        <begin position="626"/>
        <end position="646"/>
    </location>
</feature>
<keyword evidence="6 11" id="KW-0418">Kinase</keyword>
<feature type="transmembrane region" description="Helical" evidence="9">
    <location>
        <begin position="256"/>
        <end position="275"/>
    </location>
</feature>
<feature type="transmembrane region" description="Helical" evidence="9">
    <location>
        <begin position="231"/>
        <end position="250"/>
    </location>
</feature>
<dbReference type="AlphaFoldDB" id="A0A1I5SYV2"/>
<feature type="transmembrane region" description="Helical" evidence="9">
    <location>
        <begin position="354"/>
        <end position="372"/>
    </location>
</feature>
<evidence type="ECO:0000256" key="2">
    <source>
        <dbReference type="ARBA" id="ARBA00012438"/>
    </source>
</evidence>
<evidence type="ECO:0000256" key="9">
    <source>
        <dbReference type="SAM" id="Phobius"/>
    </source>
</evidence>
<dbReference type="GO" id="GO:0046983">
    <property type="term" value="F:protein dimerization activity"/>
    <property type="evidence" value="ECO:0007669"/>
    <property type="project" value="InterPro"/>
</dbReference>
<dbReference type="Pfam" id="PF01569">
    <property type="entry name" value="PAP2"/>
    <property type="match status" value="1"/>
</dbReference>
<keyword evidence="4" id="KW-0808">Transferase</keyword>
<evidence type="ECO:0000259" key="10">
    <source>
        <dbReference type="SMART" id="SM00014"/>
    </source>
</evidence>
<keyword evidence="8" id="KW-0902">Two-component regulatory system</keyword>
<dbReference type="EMBL" id="FOWW01000003">
    <property type="protein sequence ID" value="SFP75617.1"/>
    <property type="molecule type" value="Genomic_DNA"/>
</dbReference>